<dbReference type="PANTHER" id="PTHR30158:SF23">
    <property type="entry name" value="MULTIDRUG RESISTANCE PROTEIN MEXA"/>
    <property type="match status" value="1"/>
</dbReference>
<dbReference type="PANTHER" id="PTHR30158">
    <property type="entry name" value="ACRA/E-RELATED COMPONENT OF DRUG EFFLUX TRANSPORTER"/>
    <property type="match status" value="1"/>
</dbReference>
<protein>
    <submittedName>
        <fullName evidence="9">Membrane fusion protein, multidrug efflux system</fullName>
    </submittedName>
</protein>
<accession>A0A1N6W0G8</accession>
<dbReference type="Pfam" id="PF25967">
    <property type="entry name" value="RND-MFP_C"/>
    <property type="match status" value="1"/>
</dbReference>
<dbReference type="GO" id="GO:0046677">
    <property type="term" value="P:response to antibiotic"/>
    <property type="evidence" value="ECO:0007669"/>
    <property type="project" value="TreeGrafter"/>
</dbReference>
<dbReference type="InterPro" id="IPR058625">
    <property type="entry name" value="MdtA-like_BSH"/>
</dbReference>
<dbReference type="GO" id="GO:0030313">
    <property type="term" value="C:cell envelope"/>
    <property type="evidence" value="ECO:0007669"/>
    <property type="project" value="UniProtKB-SubCell"/>
</dbReference>
<feature type="chain" id="PRO_5012161780" evidence="4">
    <location>
        <begin position="30"/>
        <end position="380"/>
    </location>
</feature>
<evidence type="ECO:0000259" key="7">
    <source>
        <dbReference type="Pfam" id="PF25944"/>
    </source>
</evidence>
<organism evidence="9 10">
    <name type="scientific">Pontibacter lucknowensis</name>
    <dbReference type="NCBI Taxonomy" id="1077936"/>
    <lineage>
        <taxon>Bacteria</taxon>
        <taxon>Pseudomonadati</taxon>
        <taxon>Bacteroidota</taxon>
        <taxon>Cytophagia</taxon>
        <taxon>Cytophagales</taxon>
        <taxon>Hymenobacteraceae</taxon>
        <taxon>Pontibacter</taxon>
    </lineage>
</organism>
<evidence type="ECO:0000259" key="6">
    <source>
        <dbReference type="Pfam" id="PF25917"/>
    </source>
</evidence>
<dbReference type="Pfam" id="PF25944">
    <property type="entry name" value="Beta-barrel_RND"/>
    <property type="match status" value="1"/>
</dbReference>
<feature type="domain" description="Multidrug resistance protein MdtA-like beta-barrel" evidence="7">
    <location>
        <begin position="209"/>
        <end position="291"/>
    </location>
</feature>
<dbReference type="RefSeq" id="WP_076421533.1">
    <property type="nucleotide sequence ID" value="NZ_FTNM01000002.1"/>
</dbReference>
<dbReference type="Proteomes" id="UP000185924">
    <property type="component" value="Unassembled WGS sequence"/>
</dbReference>
<feature type="signal peptide" evidence="4">
    <location>
        <begin position="1"/>
        <end position="29"/>
    </location>
</feature>
<keyword evidence="10" id="KW-1185">Reference proteome</keyword>
<evidence type="ECO:0000259" key="5">
    <source>
        <dbReference type="Pfam" id="PF25876"/>
    </source>
</evidence>
<dbReference type="NCBIfam" id="TIGR01730">
    <property type="entry name" value="RND_mfp"/>
    <property type="match status" value="1"/>
</dbReference>
<feature type="domain" description="Multidrug resistance protein MdtA-like barrel-sandwich hybrid" evidence="6">
    <location>
        <begin position="64"/>
        <end position="198"/>
    </location>
</feature>
<dbReference type="Pfam" id="PF25876">
    <property type="entry name" value="HH_MFP_RND"/>
    <property type="match status" value="1"/>
</dbReference>
<evidence type="ECO:0000256" key="3">
    <source>
        <dbReference type="SAM" id="Coils"/>
    </source>
</evidence>
<evidence type="ECO:0000256" key="2">
    <source>
        <dbReference type="ARBA" id="ARBA00009477"/>
    </source>
</evidence>
<evidence type="ECO:0000256" key="1">
    <source>
        <dbReference type="ARBA" id="ARBA00004196"/>
    </source>
</evidence>
<proteinExistence type="inferred from homology"/>
<dbReference type="InterPro" id="IPR058626">
    <property type="entry name" value="MdtA-like_b-barrel"/>
</dbReference>
<evidence type="ECO:0000259" key="8">
    <source>
        <dbReference type="Pfam" id="PF25967"/>
    </source>
</evidence>
<dbReference type="SUPFAM" id="SSF111369">
    <property type="entry name" value="HlyD-like secretion proteins"/>
    <property type="match status" value="1"/>
</dbReference>
<evidence type="ECO:0000313" key="10">
    <source>
        <dbReference type="Proteomes" id="UP000185924"/>
    </source>
</evidence>
<evidence type="ECO:0000313" key="9">
    <source>
        <dbReference type="EMBL" id="SIQ83540.1"/>
    </source>
</evidence>
<keyword evidence="3" id="KW-0175">Coiled coil</keyword>
<feature type="coiled-coil region" evidence="3">
    <location>
        <begin position="97"/>
        <end position="169"/>
    </location>
</feature>
<sequence>MNNTRKVKSYFLSIISAGILAACSANSQAADETKAEQELPVIRIIAKDTVLHHEYVADIQAVQNVELRARVPGFLEKVLVDEGQEVKKGQLLFKISDDEYKEELAKAQANLQSALAEAKGVKLEIDRLRLLVEKNIVSKTEIDVAQAKLEAANSRIRAARSSAQNASIRLSYTSIKAPFDGIIDRIPHRMGSLIEQGTLLTTASNINSIFVYFNVSENEYLQYIKTKEDNPNRNSNSVKLVLADGTPYLHKGKIETVESEFKSGTGSIAFRARFPNPDKLLKHGATGNIVLSNAVEGAVLVPQKAVFELQDKNYVFLLDSLNQVSMRSFVPRTRFSSFYIVESGLKPGDRIVLEGIQSVEPGTQIKPKLVGMDSLIARTL</sequence>
<evidence type="ECO:0000256" key="4">
    <source>
        <dbReference type="SAM" id="SignalP"/>
    </source>
</evidence>
<dbReference type="Gene3D" id="1.10.287.470">
    <property type="entry name" value="Helix hairpin bin"/>
    <property type="match status" value="1"/>
</dbReference>
<dbReference type="STRING" id="1077936.SAMN05421545_1294"/>
<dbReference type="Pfam" id="PF25917">
    <property type="entry name" value="BSH_RND"/>
    <property type="match status" value="1"/>
</dbReference>
<dbReference type="Gene3D" id="2.40.50.100">
    <property type="match status" value="1"/>
</dbReference>
<dbReference type="InterPro" id="IPR058627">
    <property type="entry name" value="MdtA-like_C"/>
</dbReference>
<comment type="subcellular location">
    <subcellularLocation>
        <location evidence="1">Cell envelope</location>
    </subcellularLocation>
</comment>
<gene>
    <name evidence="9" type="ORF">SAMN05421545_1294</name>
</gene>
<dbReference type="GO" id="GO:0022857">
    <property type="term" value="F:transmembrane transporter activity"/>
    <property type="evidence" value="ECO:0007669"/>
    <property type="project" value="InterPro"/>
</dbReference>
<dbReference type="OrthoDB" id="9801814at2"/>
<dbReference type="PROSITE" id="PS51257">
    <property type="entry name" value="PROKAR_LIPOPROTEIN"/>
    <property type="match status" value="1"/>
</dbReference>
<dbReference type="EMBL" id="FTNM01000002">
    <property type="protein sequence ID" value="SIQ83540.1"/>
    <property type="molecule type" value="Genomic_DNA"/>
</dbReference>
<dbReference type="GO" id="GO:0005886">
    <property type="term" value="C:plasma membrane"/>
    <property type="evidence" value="ECO:0007669"/>
    <property type="project" value="TreeGrafter"/>
</dbReference>
<reference evidence="10" key="1">
    <citation type="submission" date="2017-01" db="EMBL/GenBank/DDBJ databases">
        <authorList>
            <person name="Varghese N."/>
            <person name="Submissions S."/>
        </authorList>
    </citation>
    <scope>NUCLEOTIDE SEQUENCE [LARGE SCALE GENOMIC DNA]</scope>
    <source>
        <strain evidence="10">DM9</strain>
    </source>
</reference>
<keyword evidence="4" id="KW-0732">Signal</keyword>
<dbReference type="InterPro" id="IPR006143">
    <property type="entry name" value="RND_pump_MFP"/>
</dbReference>
<dbReference type="InterPro" id="IPR058624">
    <property type="entry name" value="MdtA-like_HH"/>
</dbReference>
<comment type="similarity">
    <text evidence="2">Belongs to the membrane fusion protein (MFP) (TC 8.A.1) family.</text>
</comment>
<name>A0A1N6W0G8_9BACT</name>
<feature type="domain" description="Multidrug resistance protein MdtA-like C-terminal permuted SH3" evidence="8">
    <location>
        <begin position="298"/>
        <end position="357"/>
    </location>
</feature>
<feature type="domain" description="Multidrug resistance protein MdtA-like alpha-helical hairpin" evidence="5">
    <location>
        <begin position="103"/>
        <end position="173"/>
    </location>
</feature>
<dbReference type="AlphaFoldDB" id="A0A1N6W0G8"/>
<dbReference type="Gene3D" id="2.40.30.170">
    <property type="match status" value="1"/>
</dbReference>
<dbReference type="Gene3D" id="2.40.420.20">
    <property type="match status" value="1"/>
</dbReference>